<dbReference type="GO" id="GO:0030599">
    <property type="term" value="F:pectinesterase activity"/>
    <property type="evidence" value="ECO:0007669"/>
    <property type="project" value="UniProtKB-UniRule"/>
</dbReference>
<evidence type="ECO:0000259" key="19">
    <source>
        <dbReference type="SMART" id="SM00856"/>
    </source>
</evidence>
<dbReference type="CDD" id="cd15798">
    <property type="entry name" value="PMEI-like_3"/>
    <property type="match status" value="1"/>
</dbReference>
<dbReference type="SMART" id="SM00856">
    <property type="entry name" value="PMEI"/>
    <property type="match status" value="1"/>
</dbReference>
<evidence type="ECO:0000256" key="2">
    <source>
        <dbReference type="ARBA" id="ARBA00005184"/>
    </source>
</evidence>
<dbReference type="FunFam" id="2.160.20.10:FF:000001">
    <property type="entry name" value="Pectinesterase"/>
    <property type="match status" value="1"/>
</dbReference>
<evidence type="ECO:0000256" key="12">
    <source>
        <dbReference type="ARBA" id="ARBA00023180"/>
    </source>
</evidence>
<gene>
    <name evidence="20" type="ORF">Ahy_A02g005883</name>
</gene>
<dbReference type="SUPFAM" id="SSF51126">
    <property type="entry name" value="Pectin lyase-like"/>
    <property type="match status" value="1"/>
</dbReference>
<proteinExistence type="inferred from homology"/>
<dbReference type="Pfam" id="PF04043">
    <property type="entry name" value="PMEI"/>
    <property type="match status" value="1"/>
</dbReference>
<evidence type="ECO:0000313" key="20">
    <source>
        <dbReference type="EMBL" id="RYR71657.1"/>
    </source>
</evidence>
<feature type="active site" evidence="16">
    <location>
        <position position="472"/>
    </location>
</feature>
<comment type="catalytic activity">
    <reaction evidence="14 17">
        <text>[(1-&gt;4)-alpha-D-galacturonosyl methyl ester](n) + n H2O = [(1-&gt;4)-alpha-D-galacturonosyl](n) + n methanol + n H(+)</text>
        <dbReference type="Rhea" id="RHEA:22380"/>
        <dbReference type="Rhea" id="RHEA-COMP:14570"/>
        <dbReference type="Rhea" id="RHEA-COMP:14573"/>
        <dbReference type="ChEBI" id="CHEBI:15377"/>
        <dbReference type="ChEBI" id="CHEBI:15378"/>
        <dbReference type="ChEBI" id="CHEBI:17790"/>
        <dbReference type="ChEBI" id="CHEBI:140522"/>
        <dbReference type="ChEBI" id="CHEBI:140523"/>
        <dbReference type="EC" id="3.1.1.11"/>
    </reaction>
</comment>
<feature type="transmembrane region" description="Helical" evidence="18">
    <location>
        <begin position="75"/>
        <end position="93"/>
    </location>
</feature>
<dbReference type="STRING" id="3818.A0A445E8A0"/>
<dbReference type="EMBL" id="SDMP01000002">
    <property type="protein sequence ID" value="RYR71657.1"/>
    <property type="molecule type" value="Genomic_DNA"/>
</dbReference>
<dbReference type="GO" id="GO:0004857">
    <property type="term" value="F:enzyme inhibitor activity"/>
    <property type="evidence" value="ECO:0007669"/>
    <property type="project" value="InterPro"/>
</dbReference>
<name>A0A445E8A0_ARAHY</name>
<evidence type="ECO:0000256" key="3">
    <source>
        <dbReference type="ARBA" id="ARBA00006027"/>
    </source>
</evidence>
<sequence length="634" mass="70048">MYKLKKPITQSQNHNLIKKKKKNPSLFSPINSTQIQNPNHQKNTHHTLQINIKLHRSHHNNLKHKLLLHPTMSKLLNLIILFLLPLFFASIASSDTPPSTPITPTNLCKSTPDPNYCKSVLPPTKNANVYYYGRFSVKSSISQATKFLSLVNKYLQRSNTLSVPAIRALQDCKTLGELNLDFLTSSFQTVNKTTRVLGSYQADDIQNLLSAILTNQQTCLDGLQEASSAWSIKNGLSVPLSNDTKLYSVSLALFTKGWVPKTKNKVGTSSVQVTRKQLGFKNGRMPPMQMSSQTRAIYESVSRRNLLEPVVGTQVKVNGIVTVSQDGTGNFTTINDALAVAPNKSSSTDGYFLIYVTAGIYDEIVSIDKKKTYLMMIGDGINKTIITGNQSVVDGWTTFNSATFAVVGQGFVGVNFTVRNTAGAVKHQAVALRNGADLSTFYSCSFEGYQDTLYAHSLRQFYRECDIYGTVDFIFGNAASVFQNCNIYPRLPMSGQFNAITAQGRTDPNQNTGISIHNCTIKPSDDLAANSGAAATYLGRPWKQYSRTVYMQTFMDSVVDSKGWKEWDGDFALSTLYYAEYDNNGPGSNTANRVTWAGYHVINSTDASNFTVSNFLLGDDWLPQTGVTYTSSLI</sequence>
<keyword evidence="8" id="KW-0732">Signal</keyword>
<evidence type="ECO:0000256" key="17">
    <source>
        <dbReference type="RuleBase" id="RU000589"/>
    </source>
</evidence>
<comment type="subcellular location">
    <subcellularLocation>
        <location evidence="1">Secreted</location>
        <location evidence="1">Cell wall</location>
    </subcellularLocation>
</comment>
<keyword evidence="9 17" id="KW-0378">Hydrolase</keyword>
<evidence type="ECO:0000256" key="5">
    <source>
        <dbReference type="ARBA" id="ARBA00013229"/>
    </source>
</evidence>
<evidence type="ECO:0000256" key="6">
    <source>
        <dbReference type="ARBA" id="ARBA00022512"/>
    </source>
</evidence>
<keyword evidence="18" id="KW-0472">Membrane</keyword>
<dbReference type="InterPro" id="IPR033131">
    <property type="entry name" value="Pectinesterase_Asp_AS"/>
</dbReference>
<protein>
    <recommendedName>
        <fullName evidence="5 17">Pectinesterase</fullName>
        <ecNumber evidence="5 17">3.1.1.11</ecNumber>
    </recommendedName>
</protein>
<keyword evidence="11" id="KW-1015">Disulfide bond</keyword>
<evidence type="ECO:0000256" key="4">
    <source>
        <dbReference type="ARBA" id="ARBA00007786"/>
    </source>
</evidence>
<evidence type="ECO:0000256" key="13">
    <source>
        <dbReference type="ARBA" id="ARBA00023316"/>
    </source>
</evidence>
<accession>A0A445E8A0</accession>
<dbReference type="Pfam" id="PF01095">
    <property type="entry name" value="Pectinesterase"/>
    <property type="match status" value="1"/>
</dbReference>
<keyword evidence="12" id="KW-0325">Glycoprotein</keyword>
<dbReference type="GO" id="GO:0045490">
    <property type="term" value="P:pectin catabolic process"/>
    <property type="evidence" value="ECO:0007669"/>
    <property type="project" value="UniProtKB-UniRule"/>
</dbReference>
<dbReference type="PROSITE" id="PS00503">
    <property type="entry name" value="PECTINESTERASE_2"/>
    <property type="match status" value="1"/>
</dbReference>
<dbReference type="Gene3D" id="2.160.20.10">
    <property type="entry name" value="Single-stranded right-handed beta-helix, Pectin lyase-like"/>
    <property type="match status" value="1"/>
</dbReference>
<evidence type="ECO:0000256" key="7">
    <source>
        <dbReference type="ARBA" id="ARBA00022525"/>
    </source>
</evidence>
<evidence type="ECO:0000256" key="8">
    <source>
        <dbReference type="ARBA" id="ARBA00022729"/>
    </source>
</evidence>
<dbReference type="EC" id="3.1.1.11" evidence="5 17"/>
<keyword evidence="13" id="KW-0961">Cell wall biogenesis/degradation</keyword>
<keyword evidence="18" id="KW-1133">Transmembrane helix</keyword>
<dbReference type="InterPro" id="IPR011050">
    <property type="entry name" value="Pectin_lyase_fold/virulence"/>
</dbReference>
<evidence type="ECO:0000256" key="14">
    <source>
        <dbReference type="ARBA" id="ARBA00047928"/>
    </source>
</evidence>
<comment type="similarity">
    <text evidence="3">In the N-terminal section; belongs to the PMEI family.</text>
</comment>
<keyword evidence="7" id="KW-0964">Secreted</keyword>
<keyword evidence="10 17" id="KW-0063">Aspartyl esterase</keyword>
<dbReference type="AlphaFoldDB" id="A0A445E8A0"/>
<feature type="domain" description="Pectinesterase inhibitor" evidence="19">
    <location>
        <begin position="99"/>
        <end position="253"/>
    </location>
</feature>
<dbReference type="InterPro" id="IPR000070">
    <property type="entry name" value="Pectinesterase_cat"/>
</dbReference>
<keyword evidence="18" id="KW-0812">Transmembrane</keyword>
<evidence type="ECO:0000256" key="1">
    <source>
        <dbReference type="ARBA" id="ARBA00004191"/>
    </source>
</evidence>
<comment type="pathway">
    <text evidence="2 17">Glycan metabolism; pectin degradation; 2-dehydro-3-deoxy-D-gluconate from pectin: step 1/5.</text>
</comment>
<evidence type="ECO:0000256" key="11">
    <source>
        <dbReference type="ARBA" id="ARBA00023157"/>
    </source>
</evidence>
<evidence type="ECO:0000313" key="21">
    <source>
        <dbReference type="Proteomes" id="UP000289738"/>
    </source>
</evidence>
<evidence type="ECO:0000256" key="9">
    <source>
        <dbReference type="ARBA" id="ARBA00022801"/>
    </source>
</evidence>
<dbReference type="UniPathway" id="UPA00545">
    <property type="reaction ID" value="UER00823"/>
</dbReference>
<dbReference type="InterPro" id="IPR035513">
    <property type="entry name" value="Invertase/methylesterase_inhib"/>
</dbReference>
<evidence type="ECO:0000256" key="10">
    <source>
        <dbReference type="ARBA" id="ARBA00023085"/>
    </source>
</evidence>
<comment type="caution">
    <text evidence="20">The sequence shown here is derived from an EMBL/GenBank/DDBJ whole genome shotgun (WGS) entry which is preliminary data.</text>
</comment>
<dbReference type="SUPFAM" id="SSF101148">
    <property type="entry name" value="Plant invertase/pectin methylesterase inhibitor"/>
    <property type="match status" value="1"/>
</dbReference>
<comment type="function">
    <text evidence="15">Acts in the modification of cell walls via demethylesterification of cell wall pectin.</text>
</comment>
<evidence type="ECO:0000256" key="16">
    <source>
        <dbReference type="PROSITE-ProRule" id="PRU10040"/>
    </source>
</evidence>
<dbReference type="InterPro" id="IPR012334">
    <property type="entry name" value="Pectin_lyas_fold"/>
</dbReference>
<dbReference type="GO" id="GO:0042545">
    <property type="term" value="P:cell wall modification"/>
    <property type="evidence" value="ECO:0007669"/>
    <property type="project" value="UniProtKB-UniRule"/>
</dbReference>
<dbReference type="NCBIfam" id="TIGR01614">
    <property type="entry name" value="PME_inhib"/>
    <property type="match status" value="1"/>
</dbReference>
<evidence type="ECO:0000256" key="15">
    <source>
        <dbReference type="ARBA" id="ARBA00057335"/>
    </source>
</evidence>
<keyword evidence="6" id="KW-0134">Cell wall</keyword>
<dbReference type="InterPro" id="IPR006501">
    <property type="entry name" value="Pectinesterase_inhib_dom"/>
</dbReference>
<dbReference type="Gene3D" id="1.20.140.40">
    <property type="entry name" value="Invertase/pectin methylesterase inhibitor family protein"/>
    <property type="match status" value="1"/>
</dbReference>
<organism evidence="20 21">
    <name type="scientific">Arachis hypogaea</name>
    <name type="common">Peanut</name>
    <dbReference type="NCBI Taxonomy" id="3818"/>
    <lineage>
        <taxon>Eukaryota</taxon>
        <taxon>Viridiplantae</taxon>
        <taxon>Streptophyta</taxon>
        <taxon>Embryophyta</taxon>
        <taxon>Tracheophyta</taxon>
        <taxon>Spermatophyta</taxon>
        <taxon>Magnoliopsida</taxon>
        <taxon>eudicotyledons</taxon>
        <taxon>Gunneridae</taxon>
        <taxon>Pentapetalae</taxon>
        <taxon>rosids</taxon>
        <taxon>fabids</taxon>
        <taxon>Fabales</taxon>
        <taxon>Fabaceae</taxon>
        <taxon>Papilionoideae</taxon>
        <taxon>50 kb inversion clade</taxon>
        <taxon>dalbergioids sensu lato</taxon>
        <taxon>Dalbergieae</taxon>
        <taxon>Pterocarpus clade</taxon>
        <taxon>Arachis</taxon>
    </lineage>
</organism>
<dbReference type="PANTHER" id="PTHR31707">
    <property type="entry name" value="PECTINESTERASE"/>
    <property type="match status" value="1"/>
</dbReference>
<evidence type="ECO:0000256" key="18">
    <source>
        <dbReference type="SAM" id="Phobius"/>
    </source>
</evidence>
<dbReference type="Proteomes" id="UP000289738">
    <property type="component" value="Chromosome A02"/>
</dbReference>
<keyword evidence="21" id="KW-1185">Reference proteome</keyword>
<comment type="similarity">
    <text evidence="4">In the C-terminal section; belongs to the pectinesterase family.</text>
</comment>
<reference evidence="20 21" key="1">
    <citation type="submission" date="2019-01" db="EMBL/GenBank/DDBJ databases">
        <title>Sequencing of cultivated peanut Arachis hypogaea provides insights into genome evolution and oil improvement.</title>
        <authorList>
            <person name="Chen X."/>
        </authorList>
    </citation>
    <scope>NUCLEOTIDE SEQUENCE [LARGE SCALE GENOMIC DNA]</scope>
    <source>
        <strain evidence="21">cv. Fuhuasheng</strain>
        <tissue evidence="20">Leaves</tissue>
    </source>
</reference>
<dbReference type="FunFam" id="1.20.140.40:FF:000004">
    <property type="entry name" value="Pectinesterase"/>
    <property type="match status" value="1"/>
</dbReference>